<dbReference type="EMBL" id="JABCIY010000314">
    <property type="protein sequence ID" value="KAF7185632.1"/>
    <property type="molecule type" value="Genomic_DNA"/>
</dbReference>
<evidence type="ECO:0000313" key="3">
    <source>
        <dbReference type="Proteomes" id="UP000660729"/>
    </source>
</evidence>
<keyword evidence="1" id="KW-0812">Transmembrane</keyword>
<protein>
    <submittedName>
        <fullName evidence="2">Uncharacterized protein</fullName>
    </submittedName>
</protein>
<sequence>MGSHQSKTCVTGDIATLERDTAAALAEVARLNTKIDAILAITLVIFLVLCFTSHAQRVAMFVSIGASAMTFITATIAQTLAVVQMGAASAVTIAIDVRYHFQAGFVEVRTAVKDAAFQAAMASGLSAAYLRIFGDDVVLQKNLGGRHSKGNSGEGSALSKIVEDKSAYKSAKRDGYVFL</sequence>
<evidence type="ECO:0000313" key="2">
    <source>
        <dbReference type="EMBL" id="KAF7185632.1"/>
    </source>
</evidence>
<evidence type="ECO:0000256" key="1">
    <source>
        <dbReference type="SAM" id="Phobius"/>
    </source>
</evidence>
<name>A0A8H6R887_9PEZI</name>
<dbReference type="Proteomes" id="UP000660729">
    <property type="component" value="Unassembled WGS sequence"/>
</dbReference>
<dbReference type="OrthoDB" id="10601144at2759"/>
<dbReference type="AlphaFoldDB" id="A0A8H6R887"/>
<organism evidence="2 3">
    <name type="scientific">Pseudocercospora fuligena</name>
    <dbReference type="NCBI Taxonomy" id="685502"/>
    <lineage>
        <taxon>Eukaryota</taxon>
        <taxon>Fungi</taxon>
        <taxon>Dikarya</taxon>
        <taxon>Ascomycota</taxon>
        <taxon>Pezizomycotina</taxon>
        <taxon>Dothideomycetes</taxon>
        <taxon>Dothideomycetidae</taxon>
        <taxon>Mycosphaerellales</taxon>
        <taxon>Mycosphaerellaceae</taxon>
        <taxon>Pseudocercospora</taxon>
    </lineage>
</organism>
<gene>
    <name evidence="2" type="ORF">HII31_13027</name>
</gene>
<keyword evidence="1" id="KW-0472">Membrane</keyword>
<reference evidence="2" key="1">
    <citation type="submission" date="2020-04" db="EMBL/GenBank/DDBJ databases">
        <title>Draft genome resource of the tomato pathogen Pseudocercospora fuligena.</title>
        <authorList>
            <person name="Zaccaron A."/>
        </authorList>
    </citation>
    <scope>NUCLEOTIDE SEQUENCE</scope>
    <source>
        <strain evidence="2">PF001</strain>
    </source>
</reference>
<comment type="caution">
    <text evidence="2">The sequence shown here is derived from an EMBL/GenBank/DDBJ whole genome shotgun (WGS) entry which is preliminary data.</text>
</comment>
<feature type="transmembrane region" description="Helical" evidence="1">
    <location>
        <begin position="61"/>
        <end position="83"/>
    </location>
</feature>
<keyword evidence="1" id="KW-1133">Transmembrane helix</keyword>
<keyword evidence="3" id="KW-1185">Reference proteome</keyword>
<proteinExistence type="predicted"/>
<feature type="transmembrane region" description="Helical" evidence="1">
    <location>
        <begin position="37"/>
        <end position="55"/>
    </location>
</feature>
<accession>A0A8H6R887</accession>